<dbReference type="GO" id="GO:0006400">
    <property type="term" value="P:tRNA modification"/>
    <property type="evidence" value="ECO:0007669"/>
    <property type="project" value="InterPro"/>
</dbReference>
<proteinExistence type="predicted"/>
<dbReference type="InterPro" id="IPR036511">
    <property type="entry name" value="TGT-like_sf"/>
</dbReference>
<dbReference type="EMBL" id="MW353175">
    <property type="protein sequence ID" value="QQO91744.1"/>
    <property type="molecule type" value="Genomic_DNA"/>
</dbReference>
<reference evidence="1 2" key="1">
    <citation type="submission" date="2020-12" db="EMBL/GenBank/DDBJ databases">
        <title>Dynamics of Baltic Sea phages driven by environmental changes.</title>
        <authorList>
            <person name="Hoetzinger M."/>
            <person name="Nilsson E."/>
            <person name="Holmfeldt K."/>
        </authorList>
    </citation>
    <scope>NUCLEOTIDE SEQUENCE [LARGE SCALE GENOMIC DNA]</scope>
</reference>
<organism evidence="1 2">
    <name type="scientific">Flavobacterium phage vB_FspM_immuto_2-6A</name>
    <dbReference type="NCBI Taxonomy" id="2801477"/>
    <lineage>
        <taxon>Viruses</taxon>
        <taxon>Duplodnaviria</taxon>
        <taxon>Heunggongvirae</taxon>
        <taxon>Uroviricota</taxon>
        <taxon>Caudoviricetes</taxon>
        <taxon>Immutovirus</taxon>
        <taxon>Immutovirus immuto</taxon>
    </lineage>
</organism>
<dbReference type="Gene3D" id="3.20.20.105">
    <property type="entry name" value="Queuine tRNA-ribosyltransferase-like"/>
    <property type="match status" value="1"/>
</dbReference>
<evidence type="ECO:0000313" key="1">
    <source>
        <dbReference type="EMBL" id="QQO91744.1"/>
    </source>
</evidence>
<gene>
    <name evidence="1" type="ORF">immuto26A_65</name>
</gene>
<keyword evidence="2" id="KW-1185">Reference proteome</keyword>
<protein>
    <submittedName>
        <fullName evidence="1">DNA guanine transglycosylase</fullName>
    </submittedName>
</protein>
<accession>A0A7T8IX45</accession>
<evidence type="ECO:0000313" key="2">
    <source>
        <dbReference type="Proteomes" id="UP000595566"/>
    </source>
</evidence>
<sequence length="264" mass="31033">MIKIAHESPKSIFKEVQKHTDYDYALVHLFEEDPEYLKQFQDAKEAGREIILDNSIFELEEAFDAEKFAGWVLELKPDWYIVPDALEDAKKTVQQMTEWNNKYKSLPGKKIGVVQGKTYSQIKTCYEYMDKIANVDMIAISFDYSYYTETVPHPNKYVSWMLGRVKLLGDLLRDGVINEEKKHHLLGCGLPQEFSFYSDYKWIYSLDTSNPVVHGIKGIPYREDGLWSKESQKLFELINYQVEDTNMILQNIHKFRWFANGRKV</sequence>
<dbReference type="Proteomes" id="UP000595566">
    <property type="component" value="Segment"/>
</dbReference>
<name>A0A7T8IX45_9CAUD</name>